<organism evidence="2 3">
    <name type="scientific">Phormidesmis priestleyi</name>
    <dbReference type="NCBI Taxonomy" id="268141"/>
    <lineage>
        <taxon>Bacteria</taxon>
        <taxon>Bacillati</taxon>
        <taxon>Cyanobacteriota</taxon>
        <taxon>Cyanophyceae</taxon>
        <taxon>Leptolyngbyales</taxon>
        <taxon>Leptolyngbyaceae</taxon>
        <taxon>Phormidesmis</taxon>
    </lineage>
</organism>
<keyword evidence="1" id="KW-0472">Membrane</keyword>
<keyword evidence="1" id="KW-0812">Transmembrane</keyword>
<evidence type="ECO:0008006" key="4">
    <source>
        <dbReference type="Google" id="ProtNLM"/>
    </source>
</evidence>
<name>A0A2W4WZ02_9CYAN</name>
<feature type="transmembrane region" description="Helical" evidence="1">
    <location>
        <begin position="105"/>
        <end position="135"/>
    </location>
</feature>
<proteinExistence type="predicted"/>
<reference evidence="3" key="1">
    <citation type="submission" date="2018-04" db="EMBL/GenBank/DDBJ databases">
        <authorList>
            <person name="Cornet L."/>
        </authorList>
    </citation>
    <scope>NUCLEOTIDE SEQUENCE [LARGE SCALE GENOMIC DNA]</scope>
</reference>
<comment type="caution">
    <text evidence="2">The sequence shown here is derived from an EMBL/GenBank/DDBJ whole genome shotgun (WGS) entry which is preliminary data.</text>
</comment>
<accession>A0A2W4WZ02</accession>
<gene>
    <name evidence="2" type="ORF">DCF15_19435</name>
</gene>
<feature type="transmembrane region" description="Helical" evidence="1">
    <location>
        <begin position="141"/>
        <end position="166"/>
    </location>
</feature>
<dbReference type="AlphaFoldDB" id="A0A2W4WZ02"/>
<evidence type="ECO:0000313" key="2">
    <source>
        <dbReference type="EMBL" id="PZO47149.1"/>
    </source>
</evidence>
<evidence type="ECO:0000313" key="3">
    <source>
        <dbReference type="Proteomes" id="UP000249794"/>
    </source>
</evidence>
<protein>
    <recommendedName>
        <fullName evidence="4">Dynamin</fullName>
    </recommendedName>
</protein>
<dbReference type="Proteomes" id="UP000249794">
    <property type="component" value="Unassembled WGS sequence"/>
</dbReference>
<sequence>MIVKDYAGQFVTDISQDLDRWLKKDVMQTILKPKVDKLEREIIAKLATIEHDLKSIDSDTGAALHEQFKLSGFNVSLKFHSTLNPDAINDATGFWEDLGIKSGGVAAVAALAFVGVGLSPISSAVALVSVGLPVLLAGGPVLLAGSVAGAILLAGGAAGTVASRIFGRDEEEMKGELRIEAYNKGIAKFDEASEEILNKLVENIKSAFEKKAQDFHEAANASISILCNLLEQQESILKETLVQKEAESALIQQKTFQLQTIKQALSDLAETALS</sequence>
<keyword evidence="1" id="KW-1133">Transmembrane helix</keyword>
<dbReference type="EMBL" id="QBMP01000284">
    <property type="protein sequence ID" value="PZO47149.1"/>
    <property type="molecule type" value="Genomic_DNA"/>
</dbReference>
<reference evidence="2 3" key="2">
    <citation type="submission" date="2018-06" db="EMBL/GenBank/DDBJ databases">
        <title>Metagenomic assembly of (sub)arctic Cyanobacteria and their associated microbiome from non-axenic cultures.</title>
        <authorList>
            <person name="Baurain D."/>
        </authorList>
    </citation>
    <scope>NUCLEOTIDE SEQUENCE [LARGE SCALE GENOMIC DNA]</scope>
    <source>
        <strain evidence="2">ULC027bin1</strain>
    </source>
</reference>
<evidence type="ECO:0000256" key="1">
    <source>
        <dbReference type="SAM" id="Phobius"/>
    </source>
</evidence>